<protein>
    <recommendedName>
        <fullName evidence="1">ATPase AAA-type core domain-containing protein</fullName>
    </recommendedName>
</protein>
<reference evidence="2 3" key="1">
    <citation type="submission" date="2019-12" db="EMBL/GenBank/DDBJ databases">
        <title>complete genome sequences of Acinetobacter pittii str. WP2-W18-ESBL-11 isolated from wastewater treatment plant effluent.</title>
        <authorList>
            <person name="Sekizuka T."/>
            <person name="Itokawa K."/>
            <person name="Yatsu K."/>
            <person name="Inamine Y."/>
            <person name="Kuroda M."/>
        </authorList>
    </citation>
    <scope>NUCLEOTIDE SEQUENCE [LARGE SCALE GENOMIC DNA]</scope>
    <source>
        <strain evidence="2 3">WP2-W18-ESBL-11</strain>
    </source>
</reference>
<dbReference type="InterPro" id="IPR027417">
    <property type="entry name" value="P-loop_NTPase"/>
</dbReference>
<dbReference type="InterPro" id="IPR003959">
    <property type="entry name" value="ATPase_AAA_core"/>
</dbReference>
<evidence type="ECO:0000259" key="1">
    <source>
        <dbReference type="Pfam" id="PF13304"/>
    </source>
</evidence>
<dbReference type="GO" id="GO:0005524">
    <property type="term" value="F:ATP binding"/>
    <property type="evidence" value="ECO:0007669"/>
    <property type="project" value="InterPro"/>
</dbReference>
<sequence>MNFYINEDFRKSILELSDENEYCVLNWDGWDDFGYKTQFHLNYIKNKNIIAIGTIKIAFEDDEIKYFNEHIPKNFKRLEHKFFSMGGSSSYYKNISKLNESVRNKILTSVNDLVLNIDRFNTLYSKNSRVLHSSLMREFFVDEVRGKYNRLANGKPALTDFSLSFEYHNDNDRKINITFDVFPNSLPPTNLHVVIGSNGVGKTNFLNKILKQYFSQDLNLTKVIYFSYSPFDKPFNGILKEDIVSYNYAFHGLLKSPFNNTDNTLNTGTELESQFIEAYNDCMKSLSKTDRWFEMLKILIKDDNYLTDIFFDLIDNKDEAENYDILSVYKKLSTGHKIIIKSLTHLVSSVTEKSLILYDEPETYLHPPLISAYLRAISWLLIDRNAIGILTTHSPIILQEVPKSCVWKIIRRGDVFNALRLENETFGENISLLNHEVFNLTASNSSFIDLLENEAVKYIKENKNIDDIEIFKKVLNSFSNEIGSEARAHLMKIIKNSRADIENEKN</sequence>
<gene>
    <name evidence="2" type="ORF">WP2W18E11_17860</name>
</gene>
<evidence type="ECO:0000313" key="2">
    <source>
        <dbReference type="EMBL" id="BBQ48788.1"/>
    </source>
</evidence>
<dbReference type="EMBL" id="AP021936">
    <property type="protein sequence ID" value="BBQ48788.1"/>
    <property type="molecule type" value="Genomic_DNA"/>
</dbReference>
<accession>A0A6S4UJP6</accession>
<feature type="domain" description="ATPase AAA-type core" evidence="1">
    <location>
        <begin position="191"/>
        <end position="398"/>
    </location>
</feature>
<dbReference type="Pfam" id="PF13304">
    <property type="entry name" value="AAA_21"/>
    <property type="match status" value="1"/>
</dbReference>
<dbReference type="Gene3D" id="3.40.50.300">
    <property type="entry name" value="P-loop containing nucleotide triphosphate hydrolases"/>
    <property type="match status" value="1"/>
</dbReference>
<name>A0A6S4UJP6_ACIPI</name>
<dbReference type="RefSeq" id="WP_182918042.1">
    <property type="nucleotide sequence ID" value="NZ_AP021936.1"/>
</dbReference>
<proteinExistence type="predicted"/>
<organism evidence="2 3">
    <name type="scientific">Acinetobacter pittii</name>
    <name type="common">Acinetobacter genomosp. 3</name>
    <dbReference type="NCBI Taxonomy" id="48296"/>
    <lineage>
        <taxon>Bacteria</taxon>
        <taxon>Pseudomonadati</taxon>
        <taxon>Pseudomonadota</taxon>
        <taxon>Gammaproteobacteria</taxon>
        <taxon>Moraxellales</taxon>
        <taxon>Moraxellaceae</taxon>
        <taxon>Acinetobacter</taxon>
        <taxon>Acinetobacter calcoaceticus/baumannii complex</taxon>
    </lineage>
</organism>
<dbReference type="SUPFAM" id="SSF52540">
    <property type="entry name" value="P-loop containing nucleoside triphosphate hydrolases"/>
    <property type="match status" value="1"/>
</dbReference>
<dbReference type="AlphaFoldDB" id="A0A6S4UJP6"/>
<dbReference type="Proteomes" id="UP000515758">
    <property type="component" value="Chromosome"/>
</dbReference>
<evidence type="ECO:0000313" key="3">
    <source>
        <dbReference type="Proteomes" id="UP000515758"/>
    </source>
</evidence>
<dbReference type="GO" id="GO:0016887">
    <property type="term" value="F:ATP hydrolysis activity"/>
    <property type="evidence" value="ECO:0007669"/>
    <property type="project" value="InterPro"/>
</dbReference>